<dbReference type="RefSeq" id="WP_065821034.1">
    <property type="nucleotide sequence ID" value="NZ_CP014673.1"/>
</dbReference>
<protein>
    <recommendedName>
        <fullName evidence="3">Spore coat associated protein CotJA</fullName>
    </recommendedName>
</protein>
<accession>A0A1B1YML5</accession>
<dbReference type="EMBL" id="CP014673">
    <property type="protein sequence ID" value="ANX02021.1"/>
    <property type="molecule type" value="Genomic_DNA"/>
</dbReference>
<dbReference type="InterPro" id="IPR020256">
    <property type="entry name" value="Spore_coat_CotJA"/>
</dbReference>
<dbReference type="AlphaFoldDB" id="A0A1B1YML5"/>
<evidence type="ECO:0000313" key="1">
    <source>
        <dbReference type="EMBL" id="ANX02021.1"/>
    </source>
</evidence>
<evidence type="ECO:0008006" key="3">
    <source>
        <dbReference type="Google" id="ProtNLM"/>
    </source>
</evidence>
<reference evidence="1 2" key="1">
    <citation type="submission" date="2016-02" db="EMBL/GenBank/DDBJ databases">
        <title>Comparison of Clostridium stercorarium subspecies using comparative genomics and transcriptomics.</title>
        <authorList>
            <person name="Schellenberg J."/>
            <person name="Thallinger G."/>
            <person name="Levin D.B."/>
            <person name="Zhang X."/>
            <person name="Alvare G."/>
            <person name="Fristensky B."/>
            <person name="Sparling R."/>
        </authorList>
    </citation>
    <scope>NUCLEOTIDE SEQUENCE [LARGE SCALE GENOMIC DNA]</scope>
    <source>
        <strain evidence="1 2">DSM 9219</strain>
    </source>
</reference>
<dbReference type="Pfam" id="PF11007">
    <property type="entry name" value="CotJA"/>
    <property type="match status" value="1"/>
</dbReference>
<proteinExistence type="predicted"/>
<sequence>MKEIAAVIYAGNCCTGPSISIPVMPDDLQLSQIYTPYQVYRGILPAMEGLKKGTVFSELYQPYNEKKEELWPKVNKQPILPEINKQLPAKQAEKTENIINEKYIRGTVFPDSNNREVN</sequence>
<organism evidence="1 2">
    <name type="scientific">Thermoclostridium stercorarium subsp. leptospartum DSM 9219</name>
    <dbReference type="NCBI Taxonomy" id="1346611"/>
    <lineage>
        <taxon>Bacteria</taxon>
        <taxon>Bacillati</taxon>
        <taxon>Bacillota</taxon>
        <taxon>Clostridia</taxon>
        <taxon>Eubacteriales</taxon>
        <taxon>Oscillospiraceae</taxon>
        <taxon>Thermoclostridium</taxon>
    </lineage>
</organism>
<dbReference type="Proteomes" id="UP000092931">
    <property type="component" value="Chromosome"/>
</dbReference>
<name>A0A1B1YML5_THEST</name>
<evidence type="ECO:0000313" key="2">
    <source>
        <dbReference type="Proteomes" id="UP000092931"/>
    </source>
</evidence>
<gene>
    <name evidence="1" type="ORF">CSTERLE_10800</name>
</gene>